<dbReference type="Proteomes" id="UP000024816">
    <property type="component" value="Unassembled WGS sequence"/>
</dbReference>
<feature type="region of interest" description="Disordered" evidence="1">
    <location>
        <begin position="202"/>
        <end position="235"/>
    </location>
</feature>
<name>A0A059FLL0_9PROT</name>
<evidence type="ECO:0008006" key="4">
    <source>
        <dbReference type="Google" id="ProtNLM"/>
    </source>
</evidence>
<accession>A0A059FLL0</accession>
<proteinExistence type="predicted"/>
<feature type="compositionally biased region" description="Basic and acidic residues" evidence="1">
    <location>
        <begin position="212"/>
        <end position="228"/>
    </location>
</feature>
<dbReference type="InterPro" id="IPR036465">
    <property type="entry name" value="vWFA_dom_sf"/>
</dbReference>
<evidence type="ECO:0000256" key="1">
    <source>
        <dbReference type="SAM" id="MobiDB-lite"/>
    </source>
</evidence>
<dbReference type="STRING" id="1280952.HJA_02530"/>
<comment type="caution">
    <text evidence="2">The sequence shown here is derived from an EMBL/GenBank/DDBJ whole genome shotgun (WGS) entry which is preliminary data.</text>
</comment>
<protein>
    <recommendedName>
        <fullName evidence="4">VWFA domain-containing protein</fullName>
    </recommendedName>
</protein>
<organism evidence="2 3">
    <name type="scientific">Hyphomonas jannaschiana VP2</name>
    <dbReference type="NCBI Taxonomy" id="1280952"/>
    <lineage>
        <taxon>Bacteria</taxon>
        <taxon>Pseudomonadati</taxon>
        <taxon>Pseudomonadota</taxon>
        <taxon>Alphaproteobacteria</taxon>
        <taxon>Hyphomonadales</taxon>
        <taxon>Hyphomonadaceae</taxon>
        <taxon>Hyphomonas</taxon>
    </lineage>
</organism>
<dbReference type="RefSeq" id="WP_051597270.1">
    <property type="nucleotide sequence ID" value="NZ_ARYJ01000001.1"/>
</dbReference>
<sequence length="235" mass="25664">MAQTDDKTHAPAKIHSYILLDRTGSMSPIWDEALSSVNAYAANIAGQAGDVAPQITLAVFDAQDGLQFDVLRRAVPPDGWQKVTDKEASPRGMTPLFDAIARLISMAEGDNPDKAVIVIMTDGAENASREVTKEGVKAALDRAEKRGWEIVFLGAEFANFSDADAVGISPRKSMAMGRGRMSESMTRLARKSQIYYASEASAPVEFDETDREEAGEADVQKRTGEKRKGFFMRKK</sequence>
<reference evidence="2 3" key="1">
    <citation type="journal article" date="2014" name="Antonie Van Leeuwenhoek">
        <title>Hyphomonas beringensis sp. nov. and Hyphomonas chukchiensis sp. nov., isolated from surface seawater of the Bering Sea and Chukchi Sea.</title>
        <authorList>
            <person name="Li C."/>
            <person name="Lai Q."/>
            <person name="Li G."/>
            <person name="Dong C."/>
            <person name="Wang J."/>
            <person name="Liao Y."/>
            <person name="Shao Z."/>
        </authorList>
    </citation>
    <scope>NUCLEOTIDE SEQUENCE [LARGE SCALE GENOMIC DNA]</scope>
    <source>
        <strain evidence="2 3">VP2</strain>
    </source>
</reference>
<dbReference type="CDD" id="cd00198">
    <property type="entry name" value="vWFA"/>
    <property type="match status" value="1"/>
</dbReference>
<dbReference type="AlphaFoldDB" id="A0A059FLL0"/>
<evidence type="ECO:0000313" key="3">
    <source>
        <dbReference type="Proteomes" id="UP000024816"/>
    </source>
</evidence>
<gene>
    <name evidence="2" type="ORF">HJA_02530</name>
</gene>
<evidence type="ECO:0000313" key="2">
    <source>
        <dbReference type="EMBL" id="KCZ91378.1"/>
    </source>
</evidence>
<dbReference type="EMBL" id="ARYJ01000001">
    <property type="protein sequence ID" value="KCZ91378.1"/>
    <property type="molecule type" value="Genomic_DNA"/>
</dbReference>
<dbReference type="SUPFAM" id="SSF53300">
    <property type="entry name" value="vWA-like"/>
    <property type="match status" value="1"/>
</dbReference>
<dbReference type="OrthoDB" id="9790144at2"/>
<dbReference type="PATRIC" id="fig|1280952.3.peg.511"/>
<dbReference type="eggNOG" id="COG2304">
    <property type="taxonomic scope" value="Bacteria"/>
</dbReference>
<dbReference type="Gene3D" id="3.40.50.410">
    <property type="entry name" value="von Willebrand factor, type A domain"/>
    <property type="match status" value="1"/>
</dbReference>
<keyword evidence="3" id="KW-1185">Reference proteome</keyword>